<dbReference type="AlphaFoldDB" id="A0AAJ7VZC9"/>
<sequence length="241" mass="28360">MEICERIERCDAKNYFKSKDFAYLQPKTRQSYAYRKSYRRPMIKLDTETIYKASYRKPDVNFKFIREKSLDKQYSKLPGEIDFSTVHKASFKSQNGKSAEIVQPRTHLGCPGCPMNMKTVYRDSYMNPGLINTATCRPNRDKFIVPMKMESCTTMKKSYEHPGKVCFIKYSKPQESKYCPWITNYETDFRTVVQESYKPVTVVRRKPRGTRPYRTLNIKIDCDTTYGMSYLAPGCFIKKKN</sequence>
<reference evidence="2" key="1">
    <citation type="submission" date="2025-08" db="UniProtKB">
        <authorList>
            <consortium name="RefSeq"/>
        </authorList>
    </citation>
    <scope>IDENTIFICATION</scope>
</reference>
<dbReference type="Proteomes" id="UP000694920">
    <property type="component" value="Unplaced"/>
</dbReference>
<organism evidence="1 2">
    <name type="scientific">Cephus cinctus</name>
    <name type="common">Wheat stem sawfly</name>
    <dbReference type="NCBI Taxonomy" id="211228"/>
    <lineage>
        <taxon>Eukaryota</taxon>
        <taxon>Metazoa</taxon>
        <taxon>Ecdysozoa</taxon>
        <taxon>Arthropoda</taxon>
        <taxon>Hexapoda</taxon>
        <taxon>Insecta</taxon>
        <taxon>Pterygota</taxon>
        <taxon>Neoptera</taxon>
        <taxon>Endopterygota</taxon>
        <taxon>Hymenoptera</taxon>
        <taxon>Cephoidea</taxon>
        <taxon>Cephidae</taxon>
        <taxon>Cephus</taxon>
    </lineage>
</organism>
<gene>
    <name evidence="2" type="primary">LOC112494049</name>
</gene>
<dbReference type="GeneID" id="112494049"/>
<keyword evidence="1" id="KW-1185">Reference proteome</keyword>
<evidence type="ECO:0000313" key="1">
    <source>
        <dbReference type="Proteomes" id="UP000694920"/>
    </source>
</evidence>
<evidence type="ECO:0000313" key="2">
    <source>
        <dbReference type="RefSeq" id="XP_024938691.1"/>
    </source>
</evidence>
<accession>A0AAJ7VZC9</accession>
<proteinExistence type="predicted"/>
<dbReference type="KEGG" id="ccin:112494049"/>
<protein>
    <submittedName>
        <fullName evidence="2">Uncharacterized protein LOC112494049</fullName>
    </submittedName>
</protein>
<dbReference type="RefSeq" id="XP_024938691.1">
    <property type="nucleotide sequence ID" value="XM_025082923.1"/>
</dbReference>
<name>A0AAJ7VZC9_CEPCN</name>